<dbReference type="InterPro" id="IPR042280">
    <property type="entry name" value="SLC3A2"/>
</dbReference>
<dbReference type="GO" id="GO:0015173">
    <property type="term" value="F:aromatic amino acid transmembrane transporter activity"/>
    <property type="evidence" value="ECO:0007669"/>
    <property type="project" value="TreeGrafter"/>
</dbReference>
<dbReference type="GO" id="GO:0015190">
    <property type="term" value="F:L-leucine transmembrane transporter activity"/>
    <property type="evidence" value="ECO:0007669"/>
    <property type="project" value="TreeGrafter"/>
</dbReference>
<dbReference type="GeneTree" id="ENSGT00940000167255"/>
<dbReference type="GO" id="GO:1903801">
    <property type="term" value="P:L-leucine import across plasma membrane"/>
    <property type="evidence" value="ECO:0007669"/>
    <property type="project" value="TreeGrafter"/>
</dbReference>
<dbReference type="InterPro" id="IPR031984">
    <property type="entry name" value="SLC3A2_N"/>
</dbReference>
<dbReference type="GO" id="GO:0015180">
    <property type="term" value="F:L-alanine transmembrane transporter activity"/>
    <property type="evidence" value="ECO:0007669"/>
    <property type="project" value="TreeGrafter"/>
</dbReference>
<dbReference type="AlphaFoldDB" id="A0A667YH71"/>
<dbReference type="GO" id="GO:1904273">
    <property type="term" value="P:L-alanine import across plasma membrane"/>
    <property type="evidence" value="ECO:0007669"/>
    <property type="project" value="TreeGrafter"/>
</dbReference>
<sequence length="563" mass="61862">MNIIFTVKALLNSKATTCRLFPFLWSMEQLTNRDDTEERDPTSERMPVNVGESSYGSMAAAASPLLSGSRGLETAPLLMPEPEAGPVQRWQPMTKEELEVAAGGPGWRKARSRLVFLFWLAWLAMLGTAIAIIVKSPRPIATPLKWWQKSLFYQLQPNLFVDPQPEGPGAVTVVCEHLSYLKSLGIGALILEGVFDKEASPSNLTVINESLGSVPQIQRLLKESNKEGLKVVLDLCELDLFGPQDPAGNDTAGPSELSATVQYALRFWLEQGVAGFAICDTDAAYSEKTLLEWRVVFKEFSTQEEERIVVVKQTRDFLPAIDTSGSVSVELVEIVMRSILPPTHHLLSTQEVASAIEMHLQTMKAADMWPSWTVGGKPSHDLKKLLLVLMMTLPGSPAIQFGEEISHTQNMSLNKGWSHEEVQNDETSSSHVDEERIRHIALALFTSLSHSRAREEALLYGSFTFLSFNTTSLLSSNATLASPSSPPILAFLRSWGCVHFLVLLNTGHEPHALDPAWAPSLPSAGVFVTSTGMDRLGATSLDTLTLRPHEAIVIKLFEAGSYS</sequence>
<dbReference type="GO" id="GO:0016324">
    <property type="term" value="C:apical plasma membrane"/>
    <property type="evidence" value="ECO:0007669"/>
    <property type="project" value="TreeGrafter"/>
</dbReference>
<dbReference type="Gene3D" id="2.60.40.1180">
    <property type="entry name" value="Golgi alpha-mannosidase II"/>
    <property type="match status" value="1"/>
</dbReference>
<keyword evidence="1" id="KW-1133">Transmembrane helix</keyword>
<evidence type="ECO:0000259" key="2">
    <source>
        <dbReference type="SMART" id="SM00642"/>
    </source>
</evidence>
<gene>
    <name evidence="3" type="primary">LOC115370624</name>
</gene>
<dbReference type="SMART" id="SM00642">
    <property type="entry name" value="Aamy"/>
    <property type="match status" value="1"/>
</dbReference>
<dbReference type="Proteomes" id="UP000472263">
    <property type="component" value="Chromosome 13"/>
</dbReference>
<dbReference type="GO" id="GO:0005975">
    <property type="term" value="P:carbohydrate metabolic process"/>
    <property type="evidence" value="ECO:0007669"/>
    <property type="project" value="InterPro"/>
</dbReference>
<dbReference type="InterPro" id="IPR006047">
    <property type="entry name" value="GH13_cat_dom"/>
</dbReference>
<reference evidence="3" key="2">
    <citation type="submission" date="2025-08" db="UniProtKB">
        <authorList>
            <consortium name="Ensembl"/>
        </authorList>
    </citation>
    <scope>IDENTIFICATION</scope>
</reference>
<dbReference type="PANTHER" id="PTHR46673">
    <property type="entry name" value="4F2 CELL-SURFACE ANTIGEN HEAVY CHAIN"/>
    <property type="match status" value="1"/>
</dbReference>
<proteinExistence type="predicted"/>
<accession>A0A667YH71</accession>
<dbReference type="GeneID" id="115370624"/>
<keyword evidence="4" id="KW-1185">Reference proteome</keyword>
<keyword evidence="1" id="KW-0472">Membrane</keyword>
<dbReference type="GO" id="GO:0016323">
    <property type="term" value="C:basolateral plasma membrane"/>
    <property type="evidence" value="ECO:0007669"/>
    <property type="project" value="TreeGrafter"/>
</dbReference>
<dbReference type="SUPFAM" id="SSF51011">
    <property type="entry name" value="Glycosyl hydrolase domain"/>
    <property type="match status" value="1"/>
</dbReference>
<reference evidence="3" key="3">
    <citation type="submission" date="2025-09" db="UniProtKB">
        <authorList>
            <consortium name="Ensembl"/>
        </authorList>
    </citation>
    <scope>IDENTIFICATION</scope>
</reference>
<organism evidence="3 4">
    <name type="scientific">Myripristis murdjan</name>
    <name type="common">pinecone soldierfish</name>
    <dbReference type="NCBI Taxonomy" id="586833"/>
    <lineage>
        <taxon>Eukaryota</taxon>
        <taxon>Metazoa</taxon>
        <taxon>Chordata</taxon>
        <taxon>Craniata</taxon>
        <taxon>Vertebrata</taxon>
        <taxon>Euteleostomi</taxon>
        <taxon>Actinopterygii</taxon>
        <taxon>Neopterygii</taxon>
        <taxon>Teleostei</taxon>
        <taxon>Neoteleostei</taxon>
        <taxon>Acanthomorphata</taxon>
        <taxon>Holocentriformes</taxon>
        <taxon>Holocentridae</taxon>
        <taxon>Myripristis</taxon>
    </lineage>
</organism>
<dbReference type="Pfam" id="PF16028">
    <property type="entry name" value="SLC3A2_N"/>
    <property type="match status" value="1"/>
</dbReference>
<dbReference type="GO" id="GO:0015823">
    <property type="term" value="P:phenylalanine transport"/>
    <property type="evidence" value="ECO:0007669"/>
    <property type="project" value="TreeGrafter"/>
</dbReference>
<dbReference type="SUPFAM" id="SSF51445">
    <property type="entry name" value="(Trans)glycosidases"/>
    <property type="match status" value="1"/>
</dbReference>
<dbReference type="PANTHER" id="PTHR46673:SF2">
    <property type="entry name" value="4F2 CELL-SURFACE ANTIGEN HEAVY CHAIN-LIKE"/>
    <property type="match status" value="1"/>
</dbReference>
<dbReference type="InParanoid" id="A0A667YH71"/>
<reference evidence="3" key="1">
    <citation type="submission" date="2019-06" db="EMBL/GenBank/DDBJ databases">
        <authorList>
            <consortium name="Wellcome Sanger Institute Data Sharing"/>
        </authorList>
    </citation>
    <scope>NUCLEOTIDE SEQUENCE [LARGE SCALE GENOMIC DNA]</scope>
</reference>
<keyword evidence="1" id="KW-0812">Transmembrane</keyword>
<name>A0A667YH71_9TELE</name>
<dbReference type="Ensembl" id="ENSMMDT00005030456.1">
    <property type="protein sequence ID" value="ENSMMDP00005029760.1"/>
    <property type="gene ID" value="ENSMMDG00005014132.1"/>
</dbReference>
<evidence type="ECO:0000313" key="3">
    <source>
        <dbReference type="Ensembl" id="ENSMMDP00005029760.1"/>
    </source>
</evidence>
<evidence type="ECO:0000313" key="4">
    <source>
        <dbReference type="Proteomes" id="UP000472263"/>
    </source>
</evidence>
<dbReference type="OrthoDB" id="204980at2759"/>
<evidence type="ECO:0000256" key="1">
    <source>
        <dbReference type="SAM" id="Phobius"/>
    </source>
</evidence>
<dbReference type="RefSeq" id="XP_029923590.1">
    <property type="nucleotide sequence ID" value="XM_030067730.1"/>
</dbReference>
<dbReference type="InterPro" id="IPR017853">
    <property type="entry name" value="GH"/>
</dbReference>
<feature type="domain" description="Glycosyl hydrolase family 13 catalytic" evidence="2">
    <location>
        <begin position="154"/>
        <end position="452"/>
    </location>
</feature>
<dbReference type="Pfam" id="PF00128">
    <property type="entry name" value="Alpha-amylase"/>
    <property type="match status" value="1"/>
</dbReference>
<dbReference type="Gene3D" id="3.20.20.80">
    <property type="entry name" value="Glycosidases"/>
    <property type="match status" value="1"/>
</dbReference>
<protein>
    <submittedName>
        <fullName evidence="3">Si:dkey-202g17.3</fullName>
    </submittedName>
</protein>
<feature type="transmembrane region" description="Helical" evidence="1">
    <location>
        <begin position="114"/>
        <end position="134"/>
    </location>
</feature>
<dbReference type="InterPro" id="IPR013780">
    <property type="entry name" value="Glyco_hydro_b"/>
</dbReference>